<dbReference type="EMBL" id="LMWL01000066">
    <property type="protein sequence ID" value="KUM92046.1"/>
    <property type="molecule type" value="Genomic_DNA"/>
</dbReference>
<feature type="transmembrane region" description="Helical" evidence="1">
    <location>
        <begin position="142"/>
        <end position="164"/>
    </location>
</feature>
<dbReference type="Proteomes" id="UP000054241">
    <property type="component" value="Unassembled WGS sequence"/>
</dbReference>
<evidence type="ECO:0000256" key="1">
    <source>
        <dbReference type="SAM" id="Phobius"/>
    </source>
</evidence>
<evidence type="ECO:0008006" key="4">
    <source>
        <dbReference type="Google" id="ProtNLM"/>
    </source>
</evidence>
<keyword evidence="3" id="KW-1185">Reference proteome</keyword>
<feature type="transmembrane region" description="Helical" evidence="1">
    <location>
        <begin position="95"/>
        <end position="113"/>
    </location>
</feature>
<dbReference type="AlphaFoldDB" id="A0A124HBR1"/>
<gene>
    <name evidence="2" type="ORF">AQI88_34230</name>
</gene>
<protein>
    <recommendedName>
        <fullName evidence="4">Intracellular septation protein A</fullName>
    </recommendedName>
</protein>
<dbReference type="STRING" id="67285.AQI88_34230"/>
<evidence type="ECO:0000313" key="3">
    <source>
        <dbReference type="Proteomes" id="UP000054241"/>
    </source>
</evidence>
<keyword evidence="1" id="KW-1133">Transmembrane helix</keyword>
<comment type="caution">
    <text evidence="2">The sequence shown here is derived from an EMBL/GenBank/DDBJ whole genome shotgun (WGS) entry which is preliminary data.</text>
</comment>
<feature type="transmembrane region" description="Helical" evidence="1">
    <location>
        <begin position="65"/>
        <end position="83"/>
    </location>
</feature>
<feature type="transmembrane region" description="Helical" evidence="1">
    <location>
        <begin position="170"/>
        <end position="187"/>
    </location>
</feature>
<organism evidence="2 3">
    <name type="scientific">Streptomyces cellostaticus</name>
    <dbReference type="NCBI Taxonomy" id="67285"/>
    <lineage>
        <taxon>Bacteria</taxon>
        <taxon>Bacillati</taxon>
        <taxon>Actinomycetota</taxon>
        <taxon>Actinomycetes</taxon>
        <taxon>Kitasatosporales</taxon>
        <taxon>Streptomycetaceae</taxon>
        <taxon>Streptomyces</taxon>
    </lineage>
</organism>
<reference evidence="2 3" key="1">
    <citation type="submission" date="2015-10" db="EMBL/GenBank/DDBJ databases">
        <title>Draft genome sequence of Streptomyces cellostaticus DSM 40189, type strain for the species Streptomyces cellostaticus.</title>
        <authorList>
            <person name="Ruckert C."/>
            <person name="Winkler A."/>
            <person name="Kalinowski J."/>
            <person name="Kampfer P."/>
            <person name="Glaeser S."/>
        </authorList>
    </citation>
    <scope>NUCLEOTIDE SEQUENCE [LARGE SCALE GENOMIC DNA]</scope>
    <source>
        <strain evidence="2 3">DSM 40189</strain>
    </source>
</reference>
<dbReference type="OrthoDB" id="3870305at2"/>
<keyword evidence="1" id="KW-0472">Membrane</keyword>
<evidence type="ECO:0000313" key="2">
    <source>
        <dbReference type="EMBL" id="KUM92046.1"/>
    </source>
</evidence>
<proteinExistence type="predicted"/>
<dbReference type="RefSeq" id="WP_067006952.1">
    <property type="nucleotide sequence ID" value="NZ_BNDU01000006.1"/>
</dbReference>
<sequence>MAQQAATKAPAKKPVSTGSVFLSFAPWIIFGVVASPSTWEYAALAALIAAIVLSGQDILYGKLRVLDMTGIVFFAVLSVLALALNRGQLLWVETYAQVISNGLVAVVALGSLFSDPFTSPYARESAPRSLWDTPAFKHINRVLTAAWGAVFALMTVSTWLAIRFPSQDDWFNWVIPIALLVWAVKFTQRYPESYKARMA</sequence>
<feature type="transmembrane region" description="Helical" evidence="1">
    <location>
        <begin position="24"/>
        <end position="53"/>
    </location>
</feature>
<name>A0A124HBR1_9ACTN</name>
<keyword evidence="1" id="KW-0812">Transmembrane</keyword>
<accession>A0A124HBR1</accession>